<dbReference type="InterPro" id="IPR036322">
    <property type="entry name" value="WD40_repeat_dom_sf"/>
</dbReference>
<reference evidence="6 7" key="1">
    <citation type="submission" date="2024-04" db="EMBL/GenBank/DDBJ databases">
        <authorList>
            <consortium name="Genoscope - CEA"/>
            <person name="William W."/>
        </authorList>
    </citation>
    <scope>NUCLEOTIDE SEQUENCE [LARGE SCALE GENOMIC DNA]</scope>
</reference>
<gene>
    <name evidence="6" type="ORF">GSLYS_00017110001</name>
</gene>
<dbReference type="PANTHER" id="PTHR22652">
    <property type="entry name" value="NUCLEOPORIN NUP43"/>
    <property type="match status" value="1"/>
</dbReference>
<dbReference type="Proteomes" id="UP001497497">
    <property type="component" value="Unassembled WGS sequence"/>
</dbReference>
<dbReference type="FunFam" id="2.130.10.10:FF:000249">
    <property type="entry name" value="nucleoporin Nup43"/>
    <property type="match status" value="1"/>
</dbReference>
<evidence type="ECO:0000313" key="6">
    <source>
        <dbReference type="EMBL" id="CAL1543576.1"/>
    </source>
</evidence>
<keyword evidence="3" id="KW-0677">Repeat</keyword>
<protein>
    <recommendedName>
        <fullName evidence="8">Nucleoporin Nup43</fullName>
    </recommendedName>
</protein>
<organism evidence="6 7">
    <name type="scientific">Lymnaea stagnalis</name>
    <name type="common">Great pond snail</name>
    <name type="synonym">Helix stagnalis</name>
    <dbReference type="NCBI Taxonomy" id="6523"/>
    <lineage>
        <taxon>Eukaryota</taxon>
        <taxon>Metazoa</taxon>
        <taxon>Spiralia</taxon>
        <taxon>Lophotrochozoa</taxon>
        <taxon>Mollusca</taxon>
        <taxon>Gastropoda</taxon>
        <taxon>Heterobranchia</taxon>
        <taxon>Euthyneura</taxon>
        <taxon>Panpulmonata</taxon>
        <taxon>Hygrophila</taxon>
        <taxon>Lymnaeoidea</taxon>
        <taxon>Lymnaeidae</taxon>
        <taxon>Lymnaea</taxon>
    </lineage>
</organism>
<dbReference type="PROSITE" id="PS50082">
    <property type="entry name" value="WD_REPEATS_2"/>
    <property type="match status" value="1"/>
</dbReference>
<accession>A0AAV2I9U6</accession>
<dbReference type="AlphaFoldDB" id="A0AAV2I9U6"/>
<feature type="repeat" description="WD" evidence="5">
    <location>
        <begin position="257"/>
        <end position="290"/>
    </location>
</feature>
<evidence type="ECO:0000256" key="3">
    <source>
        <dbReference type="ARBA" id="ARBA00022737"/>
    </source>
</evidence>
<keyword evidence="7" id="KW-1185">Reference proteome</keyword>
<dbReference type="InterPro" id="IPR015943">
    <property type="entry name" value="WD40/YVTN_repeat-like_dom_sf"/>
</dbReference>
<dbReference type="GO" id="GO:0031080">
    <property type="term" value="C:nuclear pore outer ring"/>
    <property type="evidence" value="ECO:0007669"/>
    <property type="project" value="TreeGrafter"/>
</dbReference>
<evidence type="ECO:0000256" key="5">
    <source>
        <dbReference type="PROSITE-ProRule" id="PRU00221"/>
    </source>
</evidence>
<dbReference type="InterPro" id="IPR001680">
    <property type="entry name" value="WD40_rpt"/>
</dbReference>
<keyword evidence="4" id="KW-0539">Nucleus</keyword>
<dbReference type="SUPFAM" id="SSF50978">
    <property type="entry name" value="WD40 repeat-like"/>
    <property type="match status" value="1"/>
</dbReference>
<dbReference type="EMBL" id="CAXITT010000561">
    <property type="protein sequence ID" value="CAL1543576.1"/>
    <property type="molecule type" value="Genomic_DNA"/>
</dbReference>
<comment type="caution">
    <text evidence="6">The sequence shown here is derived from an EMBL/GenBank/DDBJ whole genome shotgun (WGS) entry which is preliminary data.</text>
</comment>
<proteinExistence type="predicted"/>
<evidence type="ECO:0000256" key="4">
    <source>
        <dbReference type="ARBA" id="ARBA00023242"/>
    </source>
</evidence>
<dbReference type="Pfam" id="PF00400">
    <property type="entry name" value="WD40"/>
    <property type="match status" value="1"/>
</dbReference>
<name>A0AAV2I9U6_LYMST</name>
<evidence type="ECO:0000256" key="2">
    <source>
        <dbReference type="ARBA" id="ARBA00022574"/>
    </source>
</evidence>
<dbReference type="Gene3D" id="2.130.10.10">
    <property type="entry name" value="YVTN repeat-like/Quinoprotein amine dehydrogenase"/>
    <property type="match status" value="1"/>
</dbReference>
<dbReference type="SMART" id="SM00320">
    <property type="entry name" value="WD40"/>
    <property type="match status" value="5"/>
</dbReference>
<sequence length="372" mass="41409">MTDFSVKFVSKKISKIRWRPKADVKSPPSTSFITGSWDDQENTISVWRLQDRISEDQDFGDATSLEHEPEKVFEMPHLGDVLDLKYLSSDTFAVASSTGDVSVLKHKPNTQTLANLHTWEQLHQFKTGDSAPCTCLAPRGDDWIATGGEDGKIVIIAVDQRQAIQTIEKADSCTINALTFLKHSELLTVNSYGQLKTFDLRQDLEKQAQIFSVTENHTPLLCLDKHPGQAHIVATGGEEGMLTIWDLRQDKFPMTLLEAHTGAMWEVKFHPYNPNHLFTCSDDGSLWHWDGSSFSSDAAAVIFCNIISLGNIVNITTELPWLSLETSKNKLDIASLLPNKSLPVNSLDIESSTLLCGTDSETIYSIQLPMLT</sequence>
<evidence type="ECO:0008006" key="8">
    <source>
        <dbReference type="Google" id="ProtNLM"/>
    </source>
</evidence>
<evidence type="ECO:0000313" key="7">
    <source>
        <dbReference type="Proteomes" id="UP001497497"/>
    </source>
</evidence>
<comment type="subcellular location">
    <subcellularLocation>
        <location evidence="1">Nucleus</location>
    </subcellularLocation>
</comment>
<evidence type="ECO:0000256" key="1">
    <source>
        <dbReference type="ARBA" id="ARBA00004123"/>
    </source>
</evidence>
<keyword evidence="2 5" id="KW-0853">WD repeat</keyword>
<dbReference type="PANTHER" id="PTHR22652:SF0">
    <property type="entry name" value="NUCLEOPORIN NUP43"/>
    <property type="match status" value="1"/>
</dbReference>